<feature type="non-terminal residue" evidence="1">
    <location>
        <position position="1"/>
    </location>
</feature>
<protein>
    <submittedName>
        <fullName evidence="1">43204_t:CDS:1</fullName>
    </submittedName>
</protein>
<name>A0ABN7WUW9_GIGMA</name>
<proteinExistence type="predicted"/>
<evidence type="ECO:0000313" key="1">
    <source>
        <dbReference type="EMBL" id="CAG8839771.1"/>
    </source>
</evidence>
<keyword evidence="2" id="KW-1185">Reference proteome</keyword>
<feature type="non-terminal residue" evidence="1">
    <location>
        <position position="47"/>
    </location>
</feature>
<organism evidence="1 2">
    <name type="scientific">Gigaspora margarita</name>
    <dbReference type="NCBI Taxonomy" id="4874"/>
    <lineage>
        <taxon>Eukaryota</taxon>
        <taxon>Fungi</taxon>
        <taxon>Fungi incertae sedis</taxon>
        <taxon>Mucoromycota</taxon>
        <taxon>Glomeromycotina</taxon>
        <taxon>Glomeromycetes</taxon>
        <taxon>Diversisporales</taxon>
        <taxon>Gigasporaceae</taxon>
        <taxon>Gigaspora</taxon>
    </lineage>
</organism>
<evidence type="ECO:0000313" key="2">
    <source>
        <dbReference type="Proteomes" id="UP000789901"/>
    </source>
</evidence>
<sequence length="47" mass="5589">WVIEINNTLALFVKQLKNKYLLLQKNIKDPNIAKMKKRPNSTKHKNI</sequence>
<accession>A0ABN7WUW9</accession>
<reference evidence="1 2" key="1">
    <citation type="submission" date="2021-06" db="EMBL/GenBank/DDBJ databases">
        <authorList>
            <person name="Kallberg Y."/>
            <person name="Tangrot J."/>
            <person name="Rosling A."/>
        </authorList>
    </citation>
    <scope>NUCLEOTIDE SEQUENCE [LARGE SCALE GENOMIC DNA]</scope>
    <source>
        <strain evidence="1 2">120-4 pot B 10/14</strain>
    </source>
</reference>
<comment type="caution">
    <text evidence="1">The sequence shown here is derived from an EMBL/GenBank/DDBJ whole genome shotgun (WGS) entry which is preliminary data.</text>
</comment>
<gene>
    <name evidence="1" type="ORF">GMARGA_LOCUS34595</name>
</gene>
<dbReference type="Proteomes" id="UP000789901">
    <property type="component" value="Unassembled WGS sequence"/>
</dbReference>
<dbReference type="EMBL" id="CAJVQB010061219">
    <property type="protein sequence ID" value="CAG8839771.1"/>
    <property type="molecule type" value="Genomic_DNA"/>
</dbReference>